<name>A0ABM5M8M8_FRAST</name>
<organism evidence="1 2">
    <name type="scientific">Francisella salina</name>
    <dbReference type="NCBI Taxonomy" id="573569"/>
    <lineage>
        <taxon>Bacteria</taxon>
        <taxon>Pseudomonadati</taxon>
        <taxon>Pseudomonadota</taxon>
        <taxon>Gammaproteobacteria</taxon>
        <taxon>Thiotrichales</taxon>
        <taxon>Francisellaceae</taxon>
        <taxon>Francisella</taxon>
    </lineage>
</organism>
<accession>A0ABM5M8M8</accession>
<dbReference type="EMBL" id="CP002872">
    <property type="protein sequence ID" value="AEI35525.1"/>
    <property type="molecule type" value="Genomic_DNA"/>
</dbReference>
<protein>
    <submittedName>
        <fullName evidence="1">Uncharacterized protein</fullName>
    </submittedName>
</protein>
<reference evidence="1" key="1">
    <citation type="submission" date="2011-05" db="EMBL/GenBank/DDBJ databases">
        <authorList>
            <person name="Kuske C.R."/>
            <person name="Challacombe J.F."/>
            <person name="Siddaramappa S."/>
            <person name="Petersen J.M."/>
            <person name="Bruce D.C."/>
        </authorList>
    </citation>
    <scope>NUCLEOTIDE SEQUENCE</scope>
    <source>
        <strain evidence="1">TX077308</strain>
    </source>
</reference>
<evidence type="ECO:0000313" key="1">
    <source>
        <dbReference type="EMBL" id="AEI35525.1"/>
    </source>
</evidence>
<gene>
    <name evidence="1" type="ordered locus">F7308_0598</name>
</gene>
<proteinExistence type="predicted"/>
<dbReference type="Proteomes" id="UP000000490">
    <property type="component" value="Chromosome"/>
</dbReference>
<evidence type="ECO:0000313" key="2">
    <source>
        <dbReference type="Proteomes" id="UP000000490"/>
    </source>
</evidence>
<keyword evidence="2" id="KW-1185">Reference proteome</keyword>
<sequence length="47" mass="5613">MINVSLTLFFAHTELIIFLSYIKNKINSYSKTLSLLRNKKNKELNYF</sequence>